<gene>
    <name evidence="1" type="ORF">HNR31_003121</name>
</gene>
<accession>A0A7W0C0W1</accession>
<dbReference type="EMBL" id="JACDUT010000011">
    <property type="protein sequence ID" value="MBA2876326.1"/>
    <property type="molecule type" value="Genomic_DNA"/>
</dbReference>
<organism evidence="1 2">
    <name type="scientific">Thermaerobacillus caldiproteolyticus</name>
    <dbReference type="NCBI Taxonomy" id="247480"/>
    <lineage>
        <taxon>Bacteria</taxon>
        <taxon>Bacillati</taxon>
        <taxon>Bacillota</taxon>
        <taxon>Bacilli</taxon>
        <taxon>Bacillales</taxon>
        <taxon>Anoxybacillaceae</taxon>
        <taxon>Thermaerobacillus</taxon>
    </lineage>
</organism>
<dbReference type="Proteomes" id="UP000523087">
    <property type="component" value="Unassembled WGS sequence"/>
</dbReference>
<reference evidence="1 2" key="1">
    <citation type="submission" date="2020-07" db="EMBL/GenBank/DDBJ databases">
        <title>Genomic Encyclopedia of Type Strains, Phase IV (KMG-IV): sequencing the most valuable type-strain genomes for metagenomic binning, comparative biology and taxonomic classification.</title>
        <authorList>
            <person name="Goeker M."/>
        </authorList>
    </citation>
    <scope>NUCLEOTIDE SEQUENCE [LARGE SCALE GENOMIC DNA]</scope>
    <source>
        <strain evidence="1 2">DSM 15730</strain>
    </source>
</reference>
<dbReference type="AlphaFoldDB" id="A0A7W0C0W1"/>
<comment type="caution">
    <text evidence="1">The sequence shown here is derived from an EMBL/GenBank/DDBJ whole genome shotgun (WGS) entry which is preliminary data.</text>
</comment>
<keyword evidence="2" id="KW-1185">Reference proteome</keyword>
<proteinExistence type="predicted"/>
<evidence type="ECO:0000313" key="1">
    <source>
        <dbReference type="EMBL" id="MBA2876326.1"/>
    </source>
</evidence>
<evidence type="ECO:0000313" key="2">
    <source>
        <dbReference type="Proteomes" id="UP000523087"/>
    </source>
</evidence>
<protein>
    <submittedName>
        <fullName evidence="1">Uncharacterized protein</fullName>
    </submittedName>
</protein>
<sequence>MFTMFAGRVGPLAIAYAVTLYREPDLFCYQKGKMMIG</sequence>
<name>A0A7W0C0W1_9BACL</name>